<feature type="domain" description="BRCT" evidence="3">
    <location>
        <begin position="402"/>
        <end position="490"/>
    </location>
</feature>
<evidence type="ECO:0000313" key="4">
    <source>
        <dbReference type="EMBL" id="CAG5098751.1"/>
    </source>
</evidence>
<evidence type="ECO:0000259" key="2">
    <source>
        <dbReference type="PROSITE" id="PS50010"/>
    </source>
</evidence>
<dbReference type="EMBL" id="OU015569">
    <property type="protein sequence ID" value="CAG5098751.1"/>
    <property type="molecule type" value="Genomic_DNA"/>
</dbReference>
<dbReference type="InterPro" id="IPR001357">
    <property type="entry name" value="BRCT_dom"/>
</dbReference>
<sequence length="1146" mass="130580">MLRHSKRFSSLVTDRAGKQWKISVAALINRRPLLTESLDPEIAFLFDHSIEAQSRDSCLSEWEKVANDQEQMIKDKAAGKILGELPFSESKTNIRDRKQLVLNAHLDKELNFQNSSFKAPHDELVLVDKNGQLPKINLDPNLDALELAQKASESTGENIEISFTSPYPTGHYEVVFDEKRSSEENCFGEKVFIYHGMSGNIAIFAEKSVLGCEEVNSAVRRLKETAGFECVEFTTFDDVRENQAAFDGDDLIFLVEDFSGPLFESILRNFTQREPKITIFGKSYFLYVCEDRENEGIKYSRGRHIFNTALLGKFVVVGGGPRSTNNKSNKLCKYMGAQVKDQISLKIDYLFTTNMRTKKYVDASKFNVPIYKRELIFDIWEKRKNPNFFRELSENKEDLDKWRPPPFEDYKMRFMGFPDDEAAQLQEELMNHGGRMVHKDDPDLDLIVIPNDMPKPVSISTDDLEKMVVVEWFWSCIQVGYRLDSAQYPPSWYGKVYETMLENTEYADESGGVSLIASPNRLNVSKSGETRYELLRDLALKFGITDAEIDDFDDPQKPVKSRRSLLTAVVDGVSKKRETGKDDAQEKIEKARVARKFICSEISTVEKNYVKILQHIISEYKSKLEEARLIPEAECKQIFGNLAELCNIHTEMNDAIEGEMNNWSDETQLGQMIGGYGDRLLKEYPPYINYLEHSLEKVKSLTEKSTKFRAFLKSTQARSTYKFDLVDMLTRPVQHLPRYLLLLKDLKAKTEVMNKDHKDIEHLDKALEIIHKVTKTVNQARGKAEDQFALIDLLNNEIDKCPMYLISAQRRIVARYNCVGLDASACLGTKLNDKLCVILFNDILMICQRRSSRKVRRQPSDRGATPGRGTSKKEALEYKIHFSLTKVVNVLRVKETSEVQRCISIAILLPINHKEQLSLFTHQIGKDEDKESILTTLCDTIIKDRDGDREMMKDIISETELSNLNINLKRLMREQATRQATEPTGSLPKPKKVRDDIKVHSHSHRKHSSQQEYAEINQSGATTAKKIKLTMAKGLKKFSSRAHLEPSEPNSLTAADRYDSDASLASISSNISLVQNSTGLPYNDTPSKYKSPLKSGFSTVRGILSGSVKKKNRPSKQIISSSNFESLDTQHAFQPPKSLPPRPTKK</sequence>
<dbReference type="InterPro" id="IPR011993">
    <property type="entry name" value="PH-like_dom_sf"/>
</dbReference>
<evidence type="ECO:0000313" key="5">
    <source>
        <dbReference type="Proteomes" id="UP001158576"/>
    </source>
</evidence>
<dbReference type="InterPro" id="IPR035899">
    <property type="entry name" value="DBL_dom_sf"/>
</dbReference>
<dbReference type="SMART" id="SM00325">
    <property type="entry name" value="RhoGEF"/>
    <property type="match status" value="1"/>
</dbReference>
<organism evidence="4 5">
    <name type="scientific">Oikopleura dioica</name>
    <name type="common">Tunicate</name>
    <dbReference type="NCBI Taxonomy" id="34765"/>
    <lineage>
        <taxon>Eukaryota</taxon>
        <taxon>Metazoa</taxon>
        <taxon>Chordata</taxon>
        <taxon>Tunicata</taxon>
        <taxon>Appendicularia</taxon>
        <taxon>Copelata</taxon>
        <taxon>Oikopleuridae</taxon>
        <taxon>Oikopleura</taxon>
    </lineage>
</organism>
<dbReference type="PANTHER" id="PTHR16777:SF2">
    <property type="entry name" value="PROTEIN ECT2"/>
    <property type="match status" value="1"/>
</dbReference>
<feature type="region of interest" description="Disordered" evidence="1">
    <location>
        <begin position="1105"/>
        <end position="1146"/>
    </location>
</feature>
<dbReference type="Pfam" id="PF21242">
    <property type="entry name" value="ECT2_PH"/>
    <property type="match status" value="1"/>
</dbReference>
<feature type="compositionally biased region" description="Pro residues" evidence="1">
    <location>
        <begin position="1137"/>
        <end position="1146"/>
    </location>
</feature>
<dbReference type="InterPro" id="IPR001331">
    <property type="entry name" value="GDS_CDC24_CS"/>
</dbReference>
<feature type="domain" description="DH" evidence="2">
    <location>
        <begin position="594"/>
        <end position="780"/>
    </location>
</feature>
<dbReference type="InterPro" id="IPR049395">
    <property type="entry name" value="ECT2_PH"/>
</dbReference>
<reference evidence="4 5" key="1">
    <citation type="submission" date="2021-04" db="EMBL/GenBank/DDBJ databases">
        <authorList>
            <person name="Bliznina A."/>
        </authorList>
    </citation>
    <scope>NUCLEOTIDE SEQUENCE [LARGE SCALE GENOMIC DNA]</scope>
</reference>
<dbReference type="CDD" id="cd00160">
    <property type="entry name" value="RhoGEF"/>
    <property type="match status" value="1"/>
</dbReference>
<dbReference type="InterPro" id="IPR000219">
    <property type="entry name" value="DH_dom"/>
</dbReference>
<dbReference type="SMART" id="SM00292">
    <property type="entry name" value="BRCT"/>
    <property type="match status" value="2"/>
</dbReference>
<protein>
    <submittedName>
        <fullName evidence="4">Oidioi.mRNA.OKI2018_I69.XSR.g15942.t2.cds</fullName>
    </submittedName>
</protein>
<dbReference type="PROSITE" id="PS50010">
    <property type="entry name" value="DH_2"/>
    <property type="match status" value="1"/>
</dbReference>
<dbReference type="Proteomes" id="UP001158576">
    <property type="component" value="Chromosome XSR"/>
</dbReference>
<dbReference type="SUPFAM" id="SSF52113">
    <property type="entry name" value="BRCT domain"/>
    <property type="match status" value="1"/>
</dbReference>
<dbReference type="PROSITE" id="PS50172">
    <property type="entry name" value="BRCT"/>
    <property type="match status" value="1"/>
</dbReference>
<dbReference type="Gene3D" id="1.20.900.10">
    <property type="entry name" value="Dbl homology (DH) domain"/>
    <property type="match status" value="1"/>
</dbReference>
<dbReference type="Gene3D" id="3.40.50.10190">
    <property type="entry name" value="BRCT domain"/>
    <property type="match status" value="2"/>
</dbReference>
<feature type="compositionally biased region" description="Polar residues" evidence="1">
    <location>
        <begin position="1115"/>
        <end position="1132"/>
    </location>
</feature>
<gene>
    <name evidence="4" type="ORF">OKIOD_LOCUS7500</name>
</gene>
<dbReference type="Gene3D" id="2.30.29.30">
    <property type="entry name" value="Pleckstrin-homology domain (PH domain)/Phosphotyrosine-binding domain (PTB)"/>
    <property type="match status" value="1"/>
</dbReference>
<accession>A0ABN7SGE0</accession>
<name>A0ABN7SGE0_OIKDI</name>
<dbReference type="PROSITE" id="PS00741">
    <property type="entry name" value="DH_1"/>
    <property type="match status" value="1"/>
</dbReference>
<dbReference type="InterPro" id="IPR036420">
    <property type="entry name" value="BRCT_dom_sf"/>
</dbReference>
<keyword evidence="5" id="KW-1185">Reference proteome</keyword>
<dbReference type="PANTHER" id="PTHR16777">
    <property type="entry name" value="PROTEIN ECT2"/>
    <property type="match status" value="1"/>
</dbReference>
<proteinExistence type="predicted"/>
<dbReference type="SUPFAM" id="SSF48065">
    <property type="entry name" value="DBL homology domain (DH-domain)"/>
    <property type="match status" value="1"/>
</dbReference>
<dbReference type="InterPro" id="IPR026817">
    <property type="entry name" value="Ect2"/>
</dbReference>
<dbReference type="Pfam" id="PF00621">
    <property type="entry name" value="RhoGEF"/>
    <property type="match status" value="1"/>
</dbReference>
<evidence type="ECO:0000256" key="1">
    <source>
        <dbReference type="SAM" id="MobiDB-lite"/>
    </source>
</evidence>
<evidence type="ECO:0000259" key="3">
    <source>
        <dbReference type="PROSITE" id="PS50172"/>
    </source>
</evidence>